<evidence type="ECO:0000313" key="5">
    <source>
        <dbReference type="EMBL" id="MBD1383972.1"/>
    </source>
</evidence>
<proteinExistence type="predicted"/>
<keyword evidence="1" id="KW-0602">Photosynthesis</keyword>
<feature type="domain" description="Photosynthesis system II assembly factor Ycf48/Hcf136-like" evidence="4">
    <location>
        <begin position="39"/>
        <end position="112"/>
    </location>
</feature>
<dbReference type="PANTHER" id="PTHR47199:SF2">
    <property type="entry name" value="PHOTOSYSTEM II STABILITY_ASSEMBLY FACTOR HCF136, CHLOROPLASTIC"/>
    <property type="match status" value="1"/>
</dbReference>
<protein>
    <submittedName>
        <fullName evidence="5">Oxidoreductase</fullName>
    </submittedName>
</protein>
<sequence length="337" mass="36713">MKIKYITYILTCLLAFSISVNAQKVIPIQQNKPISIRGLSVVNNKIAWVSGTKGTIGITKDGGANWDWQQIKGFEKSDFRDIEAFSDKEAVIISSGSPAYILKTIDGGTHWETKYKQTDSTYFLDAMDFSDKQHGFVLGDPIGGKFLLLETINGGATWNPSNNPPIALKDEAAFAASGTCLRVNTSITIVTGGSNSRMLVSPIEKQEWTSRSLPLTNGSASRGAFSVAYGNNQTIIVGGNYAKDKLTDSVAYLIPKSKAKFKKELPTVGPAGYQSCVEYIKDDIFLSTGTSGTNITIDGGKTWRKIDEVSYNVCRKAKRGNLILLAGDRGRLGFFKF</sequence>
<dbReference type="Gene3D" id="2.130.10.10">
    <property type="entry name" value="YVTN repeat-like/Quinoprotein amine dehydrogenase"/>
    <property type="match status" value="1"/>
</dbReference>
<dbReference type="InterPro" id="IPR011043">
    <property type="entry name" value="Gal_Oxase/kelch_b-propeller"/>
</dbReference>
<organism evidence="5 6">
    <name type="scientific">Mucilaginibacter rigui</name>
    <dbReference type="NCBI Taxonomy" id="534635"/>
    <lineage>
        <taxon>Bacteria</taxon>
        <taxon>Pseudomonadati</taxon>
        <taxon>Bacteroidota</taxon>
        <taxon>Sphingobacteriia</taxon>
        <taxon>Sphingobacteriales</taxon>
        <taxon>Sphingobacteriaceae</taxon>
        <taxon>Mucilaginibacter</taxon>
    </lineage>
</organism>
<reference evidence="5 6" key="1">
    <citation type="submission" date="2020-09" db="EMBL/GenBank/DDBJ databases">
        <title>Novel species of Mucilaginibacter isolated from a glacier on the Tibetan Plateau.</title>
        <authorList>
            <person name="Liu Q."/>
            <person name="Xin Y.-H."/>
        </authorList>
    </citation>
    <scope>NUCLEOTIDE SEQUENCE [LARGE SCALE GENOMIC DNA]</scope>
    <source>
        <strain evidence="5 6">CGMCC 1.13878</strain>
    </source>
</reference>
<evidence type="ECO:0000256" key="3">
    <source>
        <dbReference type="SAM" id="SignalP"/>
    </source>
</evidence>
<feature type="signal peptide" evidence="3">
    <location>
        <begin position="1"/>
        <end position="22"/>
    </location>
</feature>
<dbReference type="InterPro" id="IPR015943">
    <property type="entry name" value="WD40/YVTN_repeat-like_dom_sf"/>
</dbReference>
<dbReference type="Pfam" id="PF14870">
    <property type="entry name" value="PSII_BNR"/>
    <property type="match status" value="1"/>
</dbReference>
<dbReference type="SUPFAM" id="SSF110296">
    <property type="entry name" value="Oligoxyloglucan reducing end-specific cellobiohydrolase"/>
    <property type="match status" value="1"/>
</dbReference>
<evidence type="ECO:0000259" key="4">
    <source>
        <dbReference type="Pfam" id="PF14870"/>
    </source>
</evidence>
<feature type="chain" id="PRO_5047013134" evidence="3">
    <location>
        <begin position="23"/>
        <end position="337"/>
    </location>
</feature>
<dbReference type="SUPFAM" id="SSF50965">
    <property type="entry name" value="Galactose oxidase, central domain"/>
    <property type="match status" value="1"/>
</dbReference>
<dbReference type="PANTHER" id="PTHR47199">
    <property type="entry name" value="PHOTOSYSTEM II STABILITY/ASSEMBLY FACTOR HCF136, CHLOROPLASTIC"/>
    <property type="match status" value="1"/>
</dbReference>
<dbReference type="InterPro" id="IPR028203">
    <property type="entry name" value="PSII_CF48-like_dom"/>
</dbReference>
<gene>
    <name evidence="5" type="ORF">IDJ75_01680</name>
</gene>
<evidence type="ECO:0000256" key="1">
    <source>
        <dbReference type="ARBA" id="ARBA00022531"/>
    </source>
</evidence>
<keyword evidence="2" id="KW-0604">Photosystem II</keyword>
<dbReference type="EMBL" id="JACWMW010000001">
    <property type="protein sequence ID" value="MBD1383972.1"/>
    <property type="molecule type" value="Genomic_DNA"/>
</dbReference>
<dbReference type="Proteomes" id="UP000618754">
    <property type="component" value="Unassembled WGS sequence"/>
</dbReference>
<comment type="caution">
    <text evidence="5">The sequence shown here is derived from an EMBL/GenBank/DDBJ whole genome shotgun (WGS) entry which is preliminary data.</text>
</comment>
<evidence type="ECO:0000313" key="6">
    <source>
        <dbReference type="Proteomes" id="UP000618754"/>
    </source>
</evidence>
<name>A0ABR7X2J6_9SPHI</name>
<dbReference type="RefSeq" id="WP_191173880.1">
    <property type="nucleotide sequence ID" value="NZ_JACWMW010000001.1"/>
</dbReference>
<keyword evidence="3" id="KW-0732">Signal</keyword>
<accession>A0ABR7X2J6</accession>
<evidence type="ECO:0000256" key="2">
    <source>
        <dbReference type="ARBA" id="ARBA00023276"/>
    </source>
</evidence>
<keyword evidence="6" id="KW-1185">Reference proteome</keyword>